<name>A0A8J4T3N0_9TREM</name>
<keyword evidence="10" id="KW-1185">Reference proteome</keyword>
<dbReference type="InterPro" id="IPR036886">
    <property type="entry name" value="Villin_headpiece_dom_sf"/>
</dbReference>
<dbReference type="InterPro" id="IPR051618">
    <property type="entry name" value="Actin-binding_LIM"/>
</dbReference>
<dbReference type="InterPro" id="IPR001781">
    <property type="entry name" value="Znf_LIM"/>
</dbReference>
<evidence type="ECO:0000313" key="10">
    <source>
        <dbReference type="Proteomes" id="UP000748531"/>
    </source>
</evidence>
<feature type="compositionally biased region" description="Low complexity" evidence="5">
    <location>
        <begin position="182"/>
        <end position="193"/>
    </location>
</feature>
<dbReference type="PROSITE" id="PS00478">
    <property type="entry name" value="LIM_DOMAIN_1"/>
    <property type="match status" value="1"/>
</dbReference>
<evidence type="ECO:0000259" key="7">
    <source>
        <dbReference type="PROSITE" id="PS50023"/>
    </source>
</evidence>
<dbReference type="Gene3D" id="2.10.110.10">
    <property type="entry name" value="Cysteine Rich Protein"/>
    <property type="match status" value="2"/>
</dbReference>
<gene>
    <name evidence="9" type="ORF">PHET_03151</name>
</gene>
<dbReference type="PROSITE" id="PS51089">
    <property type="entry name" value="HP"/>
    <property type="match status" value="1"/>
</dbReference>
<feature type="compositionally biased region" description="Polar residues" evidence="5">
    <location>
        <begin position="163"/>
        <end position="181"/>
    </location>
</feature>
<dbReference type="InterPro" id="IPR003128">
    <property type="entry name" value="Villin_headpiece"/>
</dbReference>
<sequence>NLSLFPLLFSGKVFCAVCHKRCKGDILKIEQQFVHHKCFQCTKCQKNLQQGGFFVRDQKFYCPEDYQAIFGVKCEACRTYVEGEVVTVLGKTFHTHCFQCFACRRLFSSGERTTIVDGAYYCVPCAAQITNGLGAPHGEGETLHRLSPTKSPKCLDHEGRVPVSSSTPSWSQNGSPTRFVNSSSHPQLPPSHSADGTITNGLDGSYPFVDGQLTVQVHENGFAGADSDRNKTETQLGHIGPPGASATMDTILSTTPGHTFSGVDYGRHYPISYLQLAERGFTAIMSSDEVPLQADGEAKLRTRSLIRPYTQRTTGGSRQSRRDGPRSTSSPRDGPLDRSGACAAPSDTALFAQLNGHIDSDKTRSNTFTYAGPSNYSIVGSRTPVLLSDRPRRDLYVRRRELSPGSASLGSGVIGYHARSGQTVPFTLPPGSTTPHRTGDRMSSRSTPNVRAKKGMTLLAESLVQPRPRPDRSLSPDSAAAEYWAEARRLASYPNARIPDSTSLPAIERFDFPAPPSPAVVMIEKRREKRLTGKRSTMDASNTERSGAHRDHTMDNGEPEENELTDAGLTDLPPHVSAKLHQIDAEIETLKRLGESSGITAALIQELENSKLVHIRAPDLDPVSASRSPSANTEPGYKTRYDRHVFASPSRDTRRDRRTLHSLSYRMDYTSTGGRSGTIPSFPSTPRPGYTSGVLYDRAISLPRPTLCGAGGTLVTGVQGSAATAGTVVNSPRAGAPLHFTRPSERFNYSGGVPGSGDHTLNTDESLLTSLAGFDSQGVGPGIVGSLATSALSMDGLTACSGDDTTTLAPTASSYVIKSGTMTGLPNSVTGLRPVGALLKQQSVAGRHRSRTHTPMRRTSDHTTGDSEWTDVDAYPSVQSWLRPSSTHRPASFGTYPYEQLKVSGNQIPKGLDRTRLERYLDATEFEAIFGMPLMAFQRLPEWKRNDLKKKADLI</sequence>
<dbReference type="GO" id="GO:0046872">
    <property type="term" value="F:metal ion binding"/>
    <property type="evidence" value="ECO:0007669"/>
    <property type="project" value="UniProtKB-KW"/>
</dbReference>
<dbReference type="EMBL" id="LUCH01001145">
    <property type="protein sequence ID" value="KAF5403580.1"/>
    <property type="molecule type" value="Genomic_DNA"/>
</dbReference>
<feature type="compositionally biased region" description="Basic and acidic residues" evidence="5">
    <location>
        <begin position="546"/>
        <end position="555"/>
    </location>
</feature>
<keyword evidence="1 4" id="KW-0479">Metal-binding</keyword>
<feature type="domain" description="LIM zinc-binding" evidence="7">
    <location>
        <begin position="73"/>
        <end position="132"/>
    </location>
</feature>
<feature type="compositionally biased region" description="Basic residues" evidence="5">
    <location>
        <begin position="846"/>
        <end position="856"/>
    </location>
</feature>
<dbReference type="PANTHER" id="PTHR24213:SF9">
    <property type="entry name" value="UNCOORDINATED 115A, ISOFORM B-RELATED"/>
    <property type="match status" value="1"/>
</dbReference>
<feature type="region of interest" description="Disordered" evidence="5">
    <location>
        <begin position="842"/>
        <end position="868"/>
    </location>
</feature>
<dbReference type="PANTHER" id="PTHR24213">
    <property type="entry name" value="ACTIN-BINDING LIM PROTEIN"/>
    <property type="match status" value="1"/>
</dbReference>
<evidence type="ECO:0000259" key="8">
    <source>
        <dbReference type="PROSITE" id="PS51089"/>
    </source>
</evidence>
<accession>A0A8J4T3N0</accession>
<dbReference type="Proteomes" id="UP000748531">
    <property type="component" value="Unassembled WGS sequence"/>
</dbReference>
<protein>
    <submittedName>
        <fullName evidence="9">Villin-2</fullName>
    </submittedName>
</protein>
<evidence type="ECO:0000313" key="9">
    <source>
        <dbReference type="EMBL" id="KAF5403580.1"/>
    </source>
</evidence>
<evidence type="ECO:0000256" key="5">
    <source>
        <dbReference type="SAM" id="MobiDB-lite"/>
    </source>
</evidence>
<dbReference type="GO" id="GO:0051015">
    <property type="term" value="F:actin filament binding"/>
    <property type="evidence" value="ECO:0007669"/>
    <property type="project" value="TreeGrafter"/>
</dbReference>
<proteinExistence type="predicted"/>
<feature type="compositionally biased region" description="Polar residues" evidence="5">
    <location>
        <begin position="534"/>
        <end position="545"/>
    </location>
</feature>
<dbReference type="GO" id="GO:0030032">
    <property type="term" value="P:lamellipodium assembly"/>
    <property type="evidence" value="ECO:0007669"/>
    <property type="project" value="TreeGrafter"/>
</dbReference>
<dbReference type="SMART" id="SM00132">
    <property type="entry name" value="LIM"/>
    <property type="match status" value="2"/>
</dbReference>
<feature type="domain" description="HP" evidence="8">
    <location>
        <begin position="890"/>
        <end position="955"/>
    </location>
</feature>
<evidence type="ECO:0000256" key="4">
    <source>
        <dbReference type="PROSITE-ProRule" id="PRU00125"/>
    </source>
</evidence>
<dbReference type="SUPFAM" id="SSF47050">
    <property type="entry name" value="VHP, Villin headpiece domain"/>
    <property type="match status" value="1"/>
</dbReference>
<feature type="domain" description="LIM zinc-binding" evidence="7">
    <location>
        <begin position="13"/>
        <end position="72"/>
    </location>
</feature>
<evidence type="ECO:0000256" key="2">
    <source>
        <dbReference type="ARBA" id="ARBA00022833"/>
    </source>
</evidence>
<feature type="region of interest" description="Disordered" evidence="5">
    <location>
        <begin position="526"/>
        <end position="573"/>
    </location>
</feature>
<dbReference type="Gene3D" id="1.10.950.10">
    <property type="entry name" value="Villin headpiece domain"/>
    <property type="match status" value="1"/>
</dbReference>
<reference evidence="9" key="1">
    <citation type="submission" date="2019-05" db="EMBL/GenBank/DDBJ databases">
        <title>Annotation for the trematode Paragonimus heterotremus.</title>
        <authorList>
            <person name="Choi Y.-J."/>
        </authorList>
    </citation>
    <scope>NUCLEOTIDE SEQUENCE</scope>
    <source>
        <strain evidence="9">LC</strain>
    </source>
</reference>
<evidence type="ECO:0000256" key="3">
    <source>
        <dbReference type="ARBA" id="ARBA00023038"/>
    </source>
</evidence>
<dbReference type="AlphaFoldDB" id="A0A8J4T3N0"/>
<feature type="region of interest" description="Disordered" evidence="5">
    <location>
        <begin position="140"/>
        <end position="201"/>
    </location>
</feature>
<feature type="region of interest" description="Disordered" evidence="5">
    <location>
        <begin position="422"/>
        <end position="450"/>
    </location>
</feature>
<feature type="non-terminal residue" evidence="9">
    <location>
        <position position="955"/>
    </location>
</feature>
<dbReference type="CDD" id="cd09327">
    <property type="entry name" value="LIM1_abLIM"/>
    <property type="match status" value="1"/>
</dbReference>
<evidence type="ECO:0000256" key="6">
    <source>
        <dbReference type="SAM" id="SignalP"/>
    </source>
</evidence>
<keyword evidence="2 4" id="KW-0862">Zinc</keyword>
<dbReference type="Pfam" id="PF02209">
    <property type="entry name" value="VHP"/>
    <property type="match status" value="1"/>
</dbReference>
<dbReference type="OrthoDB" id="1746725at2759"/>
<dbReference type="SUPFAM" id="SSF57716">
    <property type="entry name" value="Glucocorticoid receptor-like (DNA-binding domain)"/>
    <property type="match status" value="1"/>
</dbReference>
<dbReference type="GO" id="GO:0015629">
    <property type="term" value="C:actin cytoskeleton"/>
    <property type="evidence" value="ECO:0007669"/>
    <property type="project" value="TreeGrafter"/>
</dbReference>
<evidence type="ECO:0000256" key="1">
    <source>
        <dbReference type="ARBA" id="ARBA00022723"/>
    </source>
</evidence>
<keyword evidence="6" id="KW-0732">Signal</keyword>
<dbReference type="GO" id="GO:0007010">
    <property type="term" value="P:cytoskeleton organization"/>
    <property type="evidence" value="ECO:0007669"/>
    <property type="project" value="InterPro"/>
</dbReference>
<keyword evidence="3 4" id="KW-0440">LIM domain</keyword>
<feature type="chain" id="PRO_5035149288" evidence="6">
    <location>
        <begin position="16"/>
        <end position="955"/>
    </location>
</feature>
<feature type="compositionally biased region" description="Polar residues" evidence="5">
    <location>
        <begin position="422"/>
        <end position="436"/>
    </location>
</feature>
<feature type="signal peptide" evidence="6">
    <location>
        <begin position="1"/>
        <end position="15"/>
    </location>
</feature>
<dbReference type="SMART" id="SM00153">
    <property type="entry name" value="VHP"/>
    <property type="match status" value="1"/>
</dbReference>
<feature type="region of interest" description="Disordered" evidence="5">
    <location>
        <begin position="295"/>
        <end position="343"/>
    </location>
</feature>
<organism evidence="9 10">
    <name type="scientific">Paragonimus heterotremus</name>
    <dbReference type="NCBI Taxonomy" id="100268"/>
    <lineage>
        <taxon>Eukaryota</taxon>
        <taxon>Metazoa</taxon>
        <taxon>Spiralia</taxon>
        <taxon>Lophotrochozoa</taxon>
        <taxon>Platyhelminthes</taxon>
        <taxon>Trematoda</taxon>
        <taxon>Digenea</taxon>
        <taxon>Plagiorchiida</taxon>
        <taxon>Troglotremata</taxon>
        <taxon>Troglotrematidae</taxon>
        <taxon>Paragonimus</taxon>
    </lineage>
</organism>
<comment type="caution">
    <text evidence="9">The sequence shown here is derived from an EMBL/GenBank/DDBJ whole genome shotgun (WGS) entry which is preliminary data.</text>
</comment>
<dbReference type="Pfam" id="PF00412">
    <property type="entry name" value="LIM"/>
    <property type="match status" value="2"/>
</dbReference>
<dbReference type="PROSITE" id="PS50023">
    <property type="entry name" value="LIM_DOMAIN_2"/>
    <property type="match status" value="2"/>
</dbReference>